<organism evidence="4 5">
    <name type="scientific">Spiribacter curvatus</name>
    <dbReference type="NCBI Taxonomy" id="1335757"/>
    <lineage>
        <taxon>Bacteria</taxon>
        <taxon>Pseudomonadati</taxon>
        <taxon>Pseudomonadota</taxon>
        <taxon>Gammaproteobacteria</taxon>
        <taxon>Chromatiales</taxon>
        <taxon>Ectothiorhodospiraceae</taxon>
        <taxon>Spiribacter</taxon>
    </lineage>
</organism>
<feature type="binding site" evidence="2">
    <location>
        <position position="54"/>
    </location>
    <ligand>
        <name>substrate</name>
    </ligand>
</feature>
<feature type="binding site" evidence="2">
    <location>
        <position position="212"/>
    </location>
    <ligand>
        <name>ATP</name>
        <dbReference type="ChEBI" id="CHEBI:30616"/>
    </ligand>
</feature>
<feature type="binding site" evidence="2">
    <location>
        <position position="31"/>
    </location>
    <ligand>
        <name>Mg(2+)</name>
        <dbReference type="ChEBI" id="CHEBI:18420"/>
        <label>3</label>
    </ligand>
</feature>
<comment type="caution">
    <text evidence="2">Lacks conserved residue(s) required for the propagation of feature annotation.</text>
</comment>
<dbReference type="AlphaFoldDB" id="U5T251"/>
<comment type="similarity">
    <text evidence="2">Belongs to the thiamine-monophosphate kinase family.</text>
</comment>
<dbReference type="SUPFAM" id="SSF56042">
    <property type="entry name" value="PurM C-terminal domain-like"/>
    <property type="match status" value="1"/>
</dbReference>
<feature type="binding site" evidence="2">
    <location>
        <position position="47"/>
    </location>
    <ligand>
        <name>Mg(2+)</name>
        <dbReference type="ChEBI" id="CHEBI:18420"/>
        <label>2</label>
    </ligand>
</feature>
<keyword evidence="1 2" id="KW-0784">Thiamine biosynthesis</keyword>
<feature type="binding site" evidence="2">
    <location>
        <position position="122"/>
    </location>
    <ligand>
        <name>Mg(2+)</name>
        <dbReference type="ChEBI" id="CHEBI:18420"/>
        <label>1</label>
    </ligand>
</feature>
<dbReference type="HOGENOM" id="CLU_046964_3_0_6"/>
<dbReference type="CDD" id="cd02194">
    <property type="entry name" value="ThiL"/>
    <property type="match status" value="1"/>
</dbReference>
<feature type="domain" description="PurM-like N-terminal" evidence="3">
    <location>
        <begin position="29"/>
        <end position="137"/>
    </location>
</feature>
<feature type="binding site" evidence="2">
    <location>
        <position position="145"/>
    </location>
    <ligand>
        <name>ATP</name>
        <dbReference type="ChEBI" id="CHEBI:30616"/>
    </ligand>
</feature>
<feature type="binding site" evidence="2">
    <location>
        <position position="261"/>
    </location>
    <ligand>
        <name>substrate</name>
    </ligand>
</feature>
<dbReference type="GO" id="GO:0005524">
    <property type="term" value="F:ATP binding"/>
    <property type="evidence" value="ECO:0007669"/>
    <property type="project" value="UniProtKB-UniRule"/>
</dbReference>
<keyword evidence="2" id="KW-0418">Kinase</keyword>
<dbReference type="PATRIC" id="fig|1335757.3.peg.487"/>
<accession>U5T251</accession>
<feature type="binding site" evidence="2">
    <location>
        <position position="75"/>
    </location>
    <ligand>
        <name>Mg(2+)</name>
        <dbReference type="ChEBI" id="CHEBI:18420"/>
        <label>3</label>
    </ligand>
</feature>
<keyword evidence="2" id="KW-0547">Nucleotide-binding</keyword>
<comment type="function">
    <text evidence="2">Catalyzes the ATP-dependent phosphorylation of thiamine-monophosphate (TMP) to form thiamine-pyrophosphate (TPP), the active form of vitamin B1.</text>
</comment>
<feature type="binding site" evidence="2">
    <location>
        <position position="314"/>
    </location>
    <ligand>
        <name>substrate</name>
    </ligand>
</feature>
<dbReference type="UniPathway" id="UPA00060">
    <property type="reaction ID" value="UER00142"/>
</dbReference>
<dbReference type="GO" id="GO:0009228">
    <property type="term" value="P:thiamine biosynthetic process"/>
    <property type="evidence" value="ECO:0007669"/>
    <property type="project" value="UniProtKB-KW"/>
</dbReference>
<dbReference type="Gene3D" id="3.90.650.10">
    <property type="entry name" value="PurM-like C-terminal domain"/>
    <property type="match status" value="1"/>
</dbReference>
<reference evidence="4 5" key="1">
    <citation type="journal article" date="2013" name="BMC Genomics">
        <title>Genomes of "Spiribacter", a streamlined, successful halophilic bacterium.</title>
        <authorList>
            <person name="Lopez-Perez M."/>
            <person name="Ghai R."/>
            <person name="Leon M.J."/>
            <person name="Rodriguez-Olmos A."/>
            <person name="Copa-Patino J.L."/>
            <person name="Soliveri J."/>
            <person name="Sanchez-Porro C."/>
            <person name="Ventosa A."/>
            <person name="Rodriguez-Valera F."/>
        </authorList>
    </citation>
    <scope>NUCLEOTIDE SEQUENCE [LARGE SCALE GENOMIC DNA]</scope>
    <source>
        <strain evidence="4 5">UAH-SP71</strain>
    </source>
</reference>
<sequence>MAERSEFALIRHYLSHLGANRRDVTLGVGDDAAVVVAQGQSLLMALDTLVDGVHFPSDLSAYWVGHRALAVNLSDIAAMGGEPCWALLSLTLPDVDEAWVSAFADGLGALAARHGVAVVGGDVTRGPLSISVQITGRAPATPLRRDGARDGDRVWVSGHPGDAMGGLSVWQSAVHRHQARWRGLRRAFLAPQPRVALGQALTGIATAAIDISDGLAADAGHIADRSDVAIDLSTLACRPSSRLRQWLGEAPAVDAQLGGGDDYELCFTAPASADDAVLSAARRSRTPVRRIGGVGIGAGMTCDGHPIADAATGYRHFER</sequence>
<dbReference type="HAMAP" id="MF_02128">
    <property type="entry name" value="TMP_kinase"/>
    <property type="match status" value="1"/>
</dbReference>
<dbReference type="InterPro" id="IPR036921">
    <property type="entry name" value="PurM-like_N_sf"/>
</dbReference>
<feature type="binding site" evidence="2">
    <location>
        <position position="210"/>
    </location>
    <ligand>
        <name>Mg(2+)</name>
        <dbReference type="ChEBI" id="CHEBI:18420"/>
        <label>3</label>
    </ligand>
</feature>
<dbReference type="eggNOG" id="COG0611">
    <property type="taxonomic scope" value="Bacteria"/>
</dbReference>
<dbReference type="Pfam" id="PF00586">
    <property type="entry name" value="AIRS"/>
    <property type="match status" value="1"/>
</dbReference>
<name>U5T251_9GAMM</name>
<evidence type="ECO:0000313" key="4">
    <source>
        <dbReference type="EMBL" id="AGY91505.1"/>
    </source>
</evidence>
<evidence type="ECO:0000256" key="2">
    <source>
        <dbReference type="HAMAP-Rule" id="MF_02128"/>
    </source>
</evidence>
<dbReference type="PIRSF" id="PIRSF005303">
    <property type="entry name" value="Thiam_monoph_kin"/>
    <property type="match status" value="1"/>
</dbReference>
<dbReference type="Gene3D" id="3.30.1330.10">
    <property type="entry name" value="PurM-like, N-terminal domain"/>
    <property type="match status" value="1"/>
</dbReference>
<keyword evidence="2" id="KW-0460">Magnesium</keyword>
<keyword evidence="2" id="KW-0067">ATP-binding</keyword>
<keyword evidence="2" id="KW-0479">Metal-binding</keyword>
<dbReference type="GO" id="GO:0009229">
    <property type="term" value="P:thiamine diphosphate biosynthetic process"/>
    <property type="evidence" value="ECO:0007669"/>
    <property type="project" value="UniProtKB-UniRule"/>
</dbReference>
<dbReference type="OrthoDB" id="9802811at2"/>
<feature type="binding site" evidence="2">
    <location>
        <position position="31"/>
    </location>
    <ligand>
        <name>Mg(2+)</name>
        <dbReference type="ChEBI" id="CHEBI:18420"/>
        <label>4</label>
    </ligand>
</feature>
<comment type="pathway">
    <text evidence="2">Cofactor biosynthesis; thiamine diphosphate biosynthesis; thiamine diphosphate from thiamine phosphate: step 1/1.</text>
</comment>
<comment type="catalytic activity">
    <reaction evidence="2">
        <text>thiamine phosphate + ATP = thiamine diphosphate + ADP</text>
        <dbReference type="Rhea" id="RHEA:15913"/>
        <dbReference type="ChEBI" id="CHEBI:30616"/>
        <dbReference type="ChEBI" id="CHEBI:37575"/>
        <dbReference type="ChEBI" id="CHEBI:58937"/>
        <dbReference type="ChEBI" id="CHEBI:456216"/>
        <dbReference type="EC" id="2.7.4.16"/>
    </reaction>
</comment>
<dbReference type="EMBL" id="CP005990">
    <property type="protein sequence ID" value="AGY91505.1"/>
    <property type="molecule type" value="Genomic_DNA"/>
</dbReference>
<dbReference type="PANTHER" id="PTHR30270">
    <property type="entry name" value="THIAMINE-MONOPHOSPHATE KINASE"/>
    <property type="match status" value="1"/>
</dbReference>
<dbReference type="PANTHER" id="PTHR30270:SF0">
    <property type="entry name" value="THIAMINE-MONOPHOSPHATE KINASE"/>
    <property type="match status" value="1"/>
</dbReference>
<dbReference type="EC" id="2.7.4.16" evidence="2"/>
<feature type="binding site" evidence="2">
    <location>
        <position position="213"/>
    </location>
    <ligand>
        <name>Mg(2+)</name>
        <dbReference type="ChEBI" id="CHEBI:18420"/>
        <label>5</label>
    </ligand>
</feature>
<comment type="miscellaneous">
    <text evidence="2">Reaction mechanism of ThiL seems to utilize a direct, inline transfer of the gamma-phosphate of ATP to TMP rather than a phosphorylated enzyme intermediate.</text>
</comment>
<dbReference type="KEGG" id="spiu:SPICUR_02460"/>
<dbReference type="Proteomes" id="UP000017640">
    <property type="component" value="Chromosome"/>
</dbReference>
<keyword evidence="5" id="KW-1185">Reference proteome</keyword>
<dbReference type="GO" id="GO:0000287">
    <property type="term" value="F:magnesium ion binding"/>
    <property type="evidence" value="ECO:0007669"/>
    <property type="project" value="UniProtKB-UniRule"/>
</dbReference>
<dbReference type="STRING" id="1335757.SPICUR_02460"/>
<evidence type="ECO:0000259" key="3">
    <source>
        <dbReference type="Pfam" id="PF00586"/>
    </source>
</evidence>
<dbReference type="NCBIfam" id="TIGR01379">
    <property type="entry name" value="thiL"/>
    <property type="match status" value="1"/>
</dbReference>
<dbReference type="SUPFAM" id="SSF55326">
    <property type="entry name" value="PurM N-terminal domain-like"/>
    <property type="match status" value="1"/>
</dbReference>
<feature type="binding site" evidence="2">
    <location>
        <begin position="121"/>
        <end position="122"/>
    </location>
    <ligand>
        <name>ATP</name>
        <dbReference type="ChEBI" id="CHEBI:30616"/>
    </ligand>
</feature>
<gene>
    <name evidence="2" type="primary">thiL</name>
    <name evidence="4" type="ORF">SPICUR_02460</name>
</gene>
<feature type="binding site" evidence="2">
    <location>
        <position position="75"/>
    </location>
    <ligand>
        <name>Mg(2+)</name>
        <dbReference type="ChEBI" id="CHEBI:18420"/>
        <label>2</label>
    </ligand>
</feature>
<feature type="binding site" evidence="2">
    <location>
        <position position="75"/>
    </location>
    <ligand>
        <name>Mg(2+)</name>
        <dbReference type="ChEBI" id="CHEBI:18420"/>
        <label>4</label>
    </ligand>
</feature>
<evidence type="ECO:0000313" key="5">
    <source>
        <dbReference type="Proteomes" id="UP000017640"/>
    </source>
</evidence>
<dbReference type="InterPro" id="IPR016188">
    <property type="entry name" value="PurM-like_N"/>
</dbReference>
<proteinExistence type="inferred from homology"/>
<dbReference type="InterPro" id="IPR036676">
    <property type="entry name" value="PurM-like_C_sf"/>
</dbReference>
<keyword evidence="2" id="KW-0808">Transferase</keyword>
<feature type="binding site" evidence="2">
    <location>
        <position position="47"/>
    </location>
    <ligand>
        <name>Mg(2+)</name>
        <dbReference type="ChEBI" id="CHEBI:18420"/>
        <label>1</label>
    </ligand>
</feature>
<dbReference type="InterPro" id="IPR006283">
    <property type="entry name" value="ThiL-like"/>
</dbReference>
<protein>
    <recommendedName>
        <fullName evidence="2">Thiamine-monophosphate kinase</fullName>
        <shortName evidence="2">TMP kinase</shortName>
        <shortName evidence="2">Thiamine-phosphate kinase</shortName>
        <ecNumber evidence="2">2.7.4.16</ecNumber>
    </recommendedName>
</protein>
<dbReference type="RefSeq" id="WP_023365705.1">
    <property type="nucleotide sequence ID" value="NC_022664.1"/>
</dbReference>
<dbReference type="GO" id="GO:0009030">
    <property type="term" value="F:thiamine-phosphate kinase activity"/>
    <property type="evidence" value="ECO:0007669"/>
    <property type="project" value="UniProtKB-UniRule"/>
</dbReference>
<evidence type="ECO:0000256" key="1">
    <source>
        <dbReference type="ARBA" id="ARBA00022977"/>
    </source>
</evidence>